<dbReference type="RefSeq" id="WP_378294631.1">
    <property type="nucleotide sequence ID" value="NZ_JBHULE010000022.1"/>
</dbReference>
<sequence>MSRIKYIAVSFVFLLLSWDSYSQEEQLHQKINQDMYGKFSEAFQKLDFSLFESIHSKEMIRISGNGGEIKNVKAYLKGYKKRWGDPKTKPSPISFRLFERITSDSLVSDRGIYRGTYKNDKDETKHFYGQFHLLLQLENDFWKILIDYDSDENNTINQASYENAFALTDYKKYWKRKQ</sequence>
<protein>
    <recommendedName>
        <fullName evidence="3">Nuclear transport factor 2 family protein</fullName>
    </recommendedName>
</protein>
<dbReference type="InterPro" id="IPR032710">
    <property type="entry name" value="NTF2-like_dom_sf"/>
</dbReference>
<evidence type="ECO:0008006" key="3">
    <source>
        <dbReference type="Google" id="ProtNLM"/>
    </source>
</evidence>
<keyword evidence="2" id="KW-1185">Reference proteome</keyword>
<gene>
    <name evidence="1" type="ORF">ACFSR1_18985</name>
</gene>
<organism evidence="1 2">
    <name type="scientific">Aquimarina rubra</name>
    <dbReference type="NCBI Taxonomy" id="1920033"/>
    <lineage>
        <taxon>Bacteria</taxon>
        <taxon>Pseudomonadati</taxon>
        <taxon>Bacteroidota</taxon>
        <taxon>Flavobacteriia</taxon>
        <taxon>Flavobacteriales</taxon>
        <taxon>Flavobacteriaceae</taxon>
        <taxon>Aquimarina</taxon>
    </lineage>
</organism>
<dbReference type="EMBL" id="JBHULE010000022">
    <property type="protein sequence ID" value="MFD2564772.1"/>
    <property type="molecule type" value="Genomic_DNA"/>
</dbReference>
<name>A0ABW5LMZ4_9FLAO</name>
<dbReference type="Proteomes" id="UP001597319">
    <property type="component" value="Unassembled WGS sequence"/>
</dbReference>
<comment type="caution">
    <text evidence="1">The sequence shown here is derived from an EMBL/GenBank/DDBJ whole genome shotgun (WGS) entry which is preliminary data.</text>
</comment>
<accession>A0ABW5LMZ4</accession>
<dbReference type="Gene3D" id="3.10.450.50">
    <property type="match status" value="1"/>
</dbReference>
<evidence type="ECO:0000313" key="1">
    <source>
        <dbReference type="EMBL" id="MFD2564772.1"/>
    </source>
</evidence>
<reference evidence="2" key="1">
    <citation type="journal article" date="2019" name="Int. J. Syst. Evol. Microbiol.">
        <title>The Global Catalogue of Microorganisms (GCM) 10K type strain sequencing project: providing services to taxonomists for standard genome sequencing and annotation.</title>
        <authorList>
            <consortium name="The Broad Institute Genomics Platform"/>
            <consortium name="The Broad Institute Genome Sequencing Center for Infectious Disease"/>
            <person name="Wu L."/>
            <person name="Ma J."/>
        </authorList>
    </citation>
    <scope>NUCLEOTIDE SEQUENCE [LARGE SCALE GENOMIC DNA]</scope>
    <source>
        <strain evidence="2">KCTC 52274</strain>
    </source>
</reference>
<dbReference type="SUPFAM" id="SSF54427">
    <property type="entry name" value="NTF2-like"/>
    <property type="match status" value="1"/>
</dbReference>
<proteinExistence type="predicted"/>
<evidence type="ECO:0000313" key="2">
    <source>
        <dbReference type="Proteomes" id="UP001597319"/>
    </source>
</evidence>